<evidence type="ECO:0000313" key="2">
    <source>
        <dbReference type="Proteomes" id="UP001549749"/>
    </source>
</evidence>
<accession>A0ABV2T8S0</accession>
<dbReference type="RefSeq" id="WP_354661986.1">
    <property type="nucleotide sequence ID" value="NZ_JBEXAC010000002.1"/>
</dbReference>
<keyword evidence="2" id="KW-1185">Reference proteome</keyword>
<proteinExistence type="predicted"/>
<organism evidence="1 2">
    <name type="scientific">Chitinophaga defluvii</name>
    <dbReference type="NCBI Taxonomy" id="3163343"/>
    <lineage>
        <taxon>Bacteria</taxon>
        <taxon>Pseudomonadati</taxon>
        <taxon>Bacteroidota</taxon>
        <taxon>Chitinophagia</taxon>
        <taxon>Chitinophagales</taxon>
        <taxon>Chitinophagaceae</taxon>
        <taxon>Chitinophaga</taxon>
    </lineage>
</organism>
<gene>
    <name evidence="1" type="ORF">ABR189_18685</name>
</gene>
<name>A0ABV2T8S0_9BACT</name>
<comment type="caution">
    <text evidence="1">The sequence shown here is derived from an EMBL/GenBank/DDBJ whole genome shotgun (WGS) entry which is preliminary data.</text>
</comment>
<dbReference type="EMBL" id="JBEXAC010000002">
    <property type="protein sequence ID" value="MET6999422.1"/>
    <property type="molecule type" value="Genomic_DNA"/>
</dbReference>
<protein>
    <submittedName>
        <fullName evidence="1">Uncharacterized protein</fullName>
    </submittedName>
</protein>
<reference evidence="1 2" key="1">
    <citation type="submission" date="2024-06" db="EMBL/GenBank/DDBJ databases">
        <title>Chitinophaga defluvii sp. nov., isolated from municipal sewage.</title>
        <authorList>
            <person name="Zhang L."/>
        </authorList>
    </citation>
    <scope>NUCLEOTIDE SEQUENCE [LARGE SCALE GENOMIC DNA]</scope>
    <source>
        <strain evidence="1 2">H8</strain>
    </source>
</reference>
<evidence type="ECO:0000313" key="1">
    <source>
        <dbReference type="EMBL" id="MET6999422.1"/>
    </source>
</evidence>
<sequence length="138" mass="15799">MAYQTKNIDEHIRQLLDELQEKGYLENFSLRLGSKTAALVVTLEECLKLVASYYKETGRQPPIGLKTTVPCPGGGTVQCTFSLQFSAEKGFRVHTALFSPSWPPYNRMTQQFDRNVEVPDAKRVSKMFKNSKRRFKHP</sequence>
<dbReference type="Proteomes" id="UP001549749">
    <property type="component" value="Unassembled WGS sequence"/>
</dbReference>